<reference evidence="2" key="1">
    <citation type="journal article" date="2019" name="Int. J. Syst. Evol. Microbiol.">
        <title>The Global Catalogue of Microorganisms (GCM) 10K type strain sequencing project: providing services to taxonomists for standard genome sequencing and annotation.</title>
        <authorList>
            <consortium name="The Broad Institute Genomics Platform"/>
            <consortium name="The Broad Institute Genome Sequencing Center for Infectious Disease"/>
            <person name="Wu L."/>
            <person name="Ma J."/>
        </authorList>
    </citation>
    <scope>NUCLEOTIDE SEQUENCE [LARGE SCALE GENOMIC DNA]</scope>
    <source>
        <strain evidence="2">FCH27</strain>
    </source>
</reference>
<organism evidence="1 2">
    <name type="scientific">Nocardioides astragali</name>
    <dbReference type="NCBI Taxonomy" id="1776736"/>
    <lineage>
        <taxon>Bacteria</taxon>
        <taxon>Bacillati</taxon>
        <taxon>Actinomycetota</taxon>
        <taxon>Actinomycetes</taxon>
        <taxon>Propionibacteriales</taxon>
        <taxon>Nocardioidaceae</taxon>
        <taxon>Nocardioides</taxon>
    </lineage>
</organism>
<accession>A0ABW2N8W3</accession>
<protein>
    <recommendedName>
        <fullName evidence="3">CheW-like domain-containing protein</fullName>
    </recommendedName>
</protein>
<dbReference type="EMBL" id="JBHTCH010000023">
    <property type="protein sequence ID" value="MFC7362370.1"/>
    <property type="molecule type" value="Genomic_DNA"/>
</dbReference>
<proteinExistence type="predicted"/>
<evidence type="ECO:0000313" key="2">
    <source>
        <dbReference type="Proteomes" id="UP001596524"/>
    </source>
</evidence>
<comment type="caution">
    <text evidence="1">The sequence shown here is derived from an EMBL/GenBank/DDBJ whole genome shotgun (WGS) entry which is preliminary data.</text>
</comment>
<keyword evidence="2" id="KW-1185">Reference proteome</keyword>
<dbReference type="Proteomes" id="UP001596524">
    <property type="component" value="Unassembled WGS sequence"/>
</dbReference>
<evidence type="ECO:0008006" key="3">
    <source>
        <dbReference type="Google" id="ProtNLM"/>
    </source>
</evidence>
<gene>
    <name evidence="1" type="ORF">ACFQO6_19020</name>
</gene>
<name>A0ABW2N8W3_9ACTN</name>
<evidence type="ECO:0000313" key="1">
    <source>
        <dbReference type="EMBL" id="MFC7362370.1"/>
    </source>
</evidence>
<sequence>MSWENELFALFDDLEGQATALWEADREAELADRARTEYGSVTLASRLMASRGEEVALHLPHVGRIEGRLDRVGGSWCLLGGQGQDWIVPLRWVVGVRGASERSVPEVAWSPVDRLGLRAALRRVADAEARCVVHLVDGTRHEAYVERVGADFLECRSGADRLGDLLLVPYDGLVAVQSREDQRT</sequence>
<dbReference type="RefSeq" id="WP_255892987.1">
    <property type="nucleotide sequence ID" value="NZ_JAFMZM010000008.1"/>
</dbReference>